<sequence length="116" mass="12800">MTVHAAHWKLRNPGHAPAVRAARDDILWAAGVYEGDGSCCRNNGTEQVSVSQKDDWLLGRLRSLFGGTVRGPYSNHVSSWVITGARARGFLQSIYGLLSPRRQKQVIKAMRLEVLG</sequence>
<evidence type="ECO:0000313" key="1">
    <source>
        <dbReference type="EMBL" id="KKM26830.1"/>
    </source>
</evidence>
<dbReference type="InterPro" id="IPR027434">
    <property type="entry name" value="Homing_endonucl"/>
</dbReference>
<evidence type="ECO:0008006" key="2">
    <source>
        <dbReference type="Google" id="ProtNLM"/>
    </source>
</evidence>
<organism evidence="1">
    <name type="scientific">marine sediment metagenome</name>
    <dbReference type="NCBI Taxonomy" id="412755"/>
    <lineage>
        <taxon>unclassified sequences</taxon>
        <taxon>metagenomes</taxon>
        <taxon>ecological metagenomes</taxon>
    </lineage>
</organism>
<dbReference type="EMBL" id="LAZR01012440">
    <property type="protein sequence ID" value="KKM26830.1"/>
    <property type="molecule type" value="Genomic_DNA"/>
</dbReference>
<accession>A0A0F9LH36</accession>
<name>A0A0F9LH36_9ZZZZ</name>
<reference evidence="1" key="1">
    <citation type="journal article" date="2015" name="Nature">
        <title>Complex archaea that bridge the gap between prokaryotes and eukaryotes.</title>
        <authorList>
            <person name="Spang A."/>
            <person name="Saw J.H."/>
            <person name="Jorgensen S.L."/>
            <person name="Zaremba-Niedzwiedzka K."/>
            <person name="Martijn J."/>
            <person name="Lind A.E."/>
            <person name="van Eijk R."/>
            <person name="Schleper C."/>
            <person name="Guy L."/>
            <person name="Ettema T.J."/>
        </authorList>
    </citation>
    <scope>NUCLEOTIDE SEQUENCE</scope>
</reference>
<dbReference type="SUPFAM" id="SSF55608">
    <property type="entry name" value="Homing endonucleases"/>
    <property type="match status" value="1"/>
</dbReference>
<gene>
    <name evidence="1" type="ORF">LCGC14_1580800</name>
</gene>
<protein>
    <recommendedName>
        <fullName evidence="2">Homing endonuclease LAGLIDADG domain-containing protein</fullName>
    </recommendedName>
</protein>
<proteinExistence type="predicted"/>
<dbReference type="AlphaFoldDB" id="A0A0F9LH36"/>
<comment type="caution">
    <text evidence="1">The sequence shown here is derived from an EMBL/GenBank/DDBJ whole genome shotgun (WGS) entry which is preliminary data.</text>
</comment>